<accession>A0A067GA16</accession>
<evidence type="ECO:0000313" key="11">
    <source>
        <dbReference type="EMBL" id="KDO72347.1"/>
    </source>
</evidence>
<dbReference type="GO" id="GO:0016020">
    <property type="term" value="C:membrane"/>
    <property type="evidence" value="ECO:0000318"/>
    <property type="project" value="GO_Central"/>
</dbReference>
<dbReference type="PaxDb" id="2711-XP_006482658.1"/>
<evidence type="ECO:0000256" key="4">
    <source>
        <dbReference type="ARBA" id="ARBA00022692"/>
    </source>
</evidence>
<keyword evidence="8 9" id="KW-0408">Iron</keyword>
<dbReference type="Proteomes" id="UP000027120">
    <property type="component" value="Unassembled WGS sequence"/>
</dbReference>
<evidence type="ECO:0000256" key="1">
    <source>
        <dbReference type="ARBA" id="ARBA00001971"/>
    </source>
</evidence>
<comment type="cofactor">
    <cofactor evidence="1 8">
        <name>heme</name>
        <dbReference type="ChEBI" id="CHEBI:30413"/>
    </cofactor>
</comment>
<feature type="transmembrane region" description="Helical" evidence="10">
    <location>
        <begin position="6"/>
        <end position="27"/>
    </location>
</feature>
<dbReference type="Gene3D" id="1.10.630.10">
    <property type="entry name" value="Cytochrome P450"/>
    <property type="match status" value="1"/>
</dbReference>
<dbReference type="PROSITE" id="PS00086">
    <property type="entry name" value="CYTOCHROME_P450"/>
    <property type="match status" value="1"/>
</dbReference>
<dbReference type="PANTHER" id="PTHR24298:SF800">
    <property type="entry name" value="CYTOCHROME P450 89A2-RELATED"/>
    <property type="match status" value="1"/>
</dbReference>
<evidence type="ECO:0000256" key="6">
    <source>
        <dbReference type="ARBA" id="ARBA00022989"/>
    </source>
</evidence>
<gene>
    <name evidence="11" type="ORF">CISIN_1g038386mg</name>
</gene>
<dbReference type="PRINTS" id="PR00463">
    <property type="entry name" value="EP450I"/>
</dbReference>
<sequence length="523" mass="60285">MEILYYIIIPISLFLAFLVRFILALLLSSSSEISTQNLPPGPPRFHLLAHLLWHRKPLFQLGPIISTLRLKYGPIITVRMGSEPSIYICNNTLAHQALINNGTVFADRPKSTSIADDLIFANKRRGISTYPYGTTWRVLRHNFTRSSGFLHSSSIKFNHSHLRGRVLEKLICELKREYCECRGDGVYVCEHFRYAIFYLLVKMCFGNNVEEQEIRELGCAQKKLFMIINKLKVFAIMPDLGKILFRKRWKKFLGIIRSREDVFVGLVRDRKKIKQENEERDIDSESYVDTLIELRLPSDRKVLEESEIVSLSDEFISHGSDTIATALHWVMANVVKYPKIQAKILDEINGVVEQGQQWINEDDLVKMPYLKAVILEGLRRHPPVYLLDTPHAVTEDVELGGYLVTKGISVNFLVADMGRDPNVWEDPLEFKPERFLYCDDKNGGKNNLDITRNREIKMMPFGAGRRVCPGLGLAILNLEYFVANLIWKFEWNKADEDVDLSEKAEFTIEMKNPLHARISPRVN</sequence>
<dbReference type="PRINTS" id="PR00385">
    <property type="entry name" value="P450"/>
</dbReference>
<dbReference type="SUPFAM" id="SSF48264">
    <property type="entry name" value="Cytochrome P450"/>
    <property type="match status" value="1"/>
</dbReference>
<keyword evidence="4 10" id="KW-0812">Transmembrane</keyword>
<feature type="binding site" description="axial binding residue" evidence="8">
    <location>
        <position position="468"/>
    </location>
    <ligand>
        <name>heme</name>
        <dbReference type="ChEBI" id="CHEBI:30413"/>
    </ligand>
    <ligandPart>
        <name>Fe</name>
        <dbReference type="ChEBI" id="CHEBI:18248"/>
    </ligandPart>
</feature>
<dbReference type="PANTHER" id="PTHR24298">
    <property type="entry name" value="FLAVONOID 3'-MONOOXYGENASE-RELATED"/>
    <property type="match status" value="1"/>
</dbReference>
<dbReference type="eggNOG" id="KOG1075">
    <property type="taxonomic scope" value="Eukaryota"/>
</dbReference>
<keyword evidence="12" id="KW-1185">Reference proteome</keyword>
<dbReference type="EMBL" id="KK784887">
    <property type="protein sequence ID" value="KDO72347.1"/>
    <property type="molecule type" value="Genomic_DNA"/>
</dbReference>
<keyword evidence="6 10" id="KW-1133">Transmembrane helix</keyword>
<dbReference type="InterPro" id="IPR051103">
    <property type="entry name" value="Plant_metabolite_P450s"/>
</dbReference>
<keyword evidence="9" id="KW-0560">Oxidoreductase</keyword>
<evidence type="ECO:0000256" key="8">
    <source>
        <dbReference type="PIRSR" id="PIRSR602401-1"/>
    </source>
</evidence>
<keyword evidence="9" id="KW-0503">Monooxygenase</keyword>
<evidence type="ECO:0000256" key="5">
    <source>
        <dbReference type="ARBA" id="ARBA00022723"/>
    </source>
</evidence>
<dbReference type="SMR" id="A0A067GA16"/>
<dbReference type="CDD" id="cd11075">
    <property type="entry name" value="CYP77_89"/>
    <property type="match status" value="1"/>
</dbReference>
<dbReference type="AlphaFoldDB" id="A0A067GA16"/>
<dbReference type="Pfam" id="PF00067">
    <property type="entry name" value="p450"/>
    <property type="match status" value="1"/>
</dbReference>
<keyword evidence="5 8" id="KW-0479">Metal-binding</keyword>
<dbReference type="InterPro" id="IPR036396">
    <property type="entry name" value="Cyt_P450_sf"/>
</dbReference>
<dbReference type="InterPro" id="IPR002401">
    <property type="entry name" value="Cyt_P450_E_grp-I"/>
</dbReference>
<evidence type="ECO:0000313" key="12">
    <source>
        <dbReference type="Proteomes" id="UP000027120"/>
    </source>
</evidence>
<dbReference type="STRING" id="2711.A0A067GA16"/>
<keyword evidence="3 8" id="KW-0349">Heme</keyword>
<dbReference type="GO" id="GO:0005506">
    <property type="term" value="F:iron ion binding"/>
    <property type="evidence" value="ECO:0007669"/>
    <property type="project" value="InterPro"/>
</dbReference>
<evidence type="ECO:0000256" key="9">
    <source>
        <dbReference type="RuleBase" id="RU000461"/>
    </source>
</evidence>
<evidence type="ECO:0000256" key="3">
    <source>
        <dbReference type="ARBA" id="ARBA00022617"/>
    </source>
</evidence>
<organism evidence="11 12">
    <name type="scientific">Citrus sinensis</name>
    <name type="common">Sweet orange</name>
    <name type="synonym">Citrus aurantium var. sinensis</name>
    <dbReference type="NCBI Taxonomy" id="2711"/>
    <lineage>
        <taxon>Eukaryota</taxon>
        <taxon>Viridiplantae</taxon>
        <taxon>Streptophyta</taxon>
        <taxon>Embryophyta</taxon>
        <taxon>Tracheophyta</taxon>
        <taxon>Spermatophyta</taxon>
        <taxon>Magnoliopsida</taxon>
        <taxon>eudicotyledons</taxon>
        <taxon>Gunneridae</taxon>
        <taxon>Pentapetalae</taxon>
        <taxon>rosids</taxon>
        <taxon>malvids</taxon>
        <taxon>Sapindales</taxon>
        <taxon>Rutaceae</taxon>
        <taxon>Aurantioideae</taxon>
        <taxon>Citrus</taxon>
    </lineage>
</organism>
<dbReference type="eggNOG" id="KOG0156">
    <property type="taxonomic scope" value="Eukaryota"/>
</dbReference>
<dbReference type="GO" id="GO:0020037">
    <property type="term" value="F:heme binding"/>
    <property type="evidence" value="ECO:0007669"/>
    <property type="project" value="InterPro"/>
</dbReference>
<keyword evidence="7 10" id="KW-0472">Membrane</keyword>
<proteinExistence type="inferred from homology"/>
<evidence type="ECO:0008006" key="13">
    <source>
        <dbReference type="Google" id="ProtNLM"/>
    </source>
</evidence>
<evidence type="ECO:0000256" key="10">
    <source>
        <dbReference type="SAM" id="Phobius"/>
    </source>
</evidence>
<evidence type="ECO:0000256" key="2">
    <source>
        <dbReference type="ARBA" id="ARBA00004167"/>
    </source>
</evidence>
<comment type="subcellular location">
    <subcellularLocation>
        <location evidence="2">Membrane</location>
        <topology evidence="2">Single-pass membrane protein</topology>
    </subcellularLocation>
</comment>
<name>A0A067GA16_CITSI</name>
<dbReference type="InterPro" id="IPR001128">
    <property type="entry name" value="Cyt_P450"/>
</dbReference>
<comment type="similarity">
    <text evidence="9">Belongs to the cytochrome P450 family.</text>
</comment>
<reference evidence="11 12" key="1">
    <citation type="submission" date="2014-04" db="EMBL/GenBank/DDBJ databases">
        <authorList>
            <consortium name="International Citrus Genome Consortium"/>
            <person name="Gmitter F."/>
            <person name="Chen C."/>
            <person name="Farmerie W."/>
            <person name="Harkins T."/>
            <person name="Desany B."/>
            <person name="Mohiuddin M."/>
            <person name="Kodira C."/>
            <person name="Borodovsky M."/>
            <person name="Lomsadze A."/>
            <person name="Burns P."/>
            <person name="Jenkins J."/>
            <person name="Prochnik S."/>
            <person name="Shu S."/>
            <person name="Chapman J."/>
            <person name="Pitluck S."/>
            <person name="Schmutz J."/>
            <person name="Rokhsar D."/>
        </authorList>
    </citation>
    <scope>NUCLEOTIDE SEQUENCE</scope>
</reference>
<dbReference type="InterPro" id="IPR017972">
    <property type="entry name" value="Cyt_P450_CS"/>
</dbReference>
<dbReference type="GO" id="GO:0016709">
    <property type="term" value="F:oxidoreductase activity, acting on paired donors, with incorporation or reduction of molecular oxygen, NAD(P)H as one donor, and incorporation of one atom of oxygen"/>
    <property type="evidence" value="ECO:0000318"/>
    <property type="project" value="GO_Central"/>
</dbReference>
<protein>
    <recommendedName>
        <fullName evidence="13">Cytochrome P450</fullName>
    </recommendedName>
</protein>
<evidence type="ECO:0000256" key="7">
    <source>
        <dbReference type="ARBA" id="ARBA00023136"/>
    </source>
</evidence>